<evidence type="ECO:0000256" key="2">
    <source>
        <dbReference type="ARBA" id="ARBA00022729"/>
    </source>
</evidence>
<keyword evidence="3" id="KW-1015">Disulfide bond</keyword>
<comment type="similarity">
    <text evidence="1">Belongs to the plant LTP family.</text>
</comment>
<reference evidence="6" key="2">
    <citation type="journal article" date="2022" name="Hortic Res">
        <title>The genome of Dioscorea zingiberensis sheds light on the biosynthesis, origin and evolution of the medicinally important diosgenin saponins.</title>
        <authorList>
            <person name="Li Y."/>
            <person name="Tan C."/>
            <person name="Li Z."/>
            <person name="Guo J."/>
            <person name="Li S."/>
            <person name="Chen X."/>
            <person name="Wang C."/>
            <person name="Dai X."/>
            <person name="Yang H."/>
            <person name="Song W."/>
            <person name="Hou L."/>
            <person name="Xu J."/>
            <person name="Tong Z."/>
            <person name="Xu A."/>
            <person name="Yuan X."/>
            <person name="Wang W."/>
            <person name="Yang Q."/>
            <person name="Chen L."/>
            <person name="Sun Z."/>
            <person name="Wang K."/>
            <person name="Pan B."/>
            <person name="Chen J."/>
            <person name="Bao Y."/>
            <person name="Liu F."/>
            <person name="Qi X."/>
            <person name="Gang D.R."/>
            <person name="Wen J."/>
            <person name="Li J."/>
        </authorList>
    </citation>
    <scope>NUCLEOTIDE SEQUENCE</scope>
    <source>
        <strain evidence="6">Dzin_1.0</strain>
    </source>
</reference>
<dbReference type="InterPro" id="IPR016140">
    <property type="entry name" value="Bifunc_inhib/LTP/seed_store"/>
</dbReference>
<evidence type="ECO:0000259" key="5">
    <source>
        <dbReference type="Pfam" id="PF14368"/>
    </source>
</evidence>
<accession>A0A9D5CBJ7</accession>
<evidence type="ECO:0000313" key="6">
    <source>
        <dbReference type="EMBL" id="KAJ0969909.1"/>
    </source>
</evidence>
<evidence type="ECO:0000256" key="3">
    <source>
        <dbReference type="ARBA" id="ARBA00023157"/>
    </source>
</evidence>
<dbReference type="AlphaFoldDB" id="A0A9D5CBJ7"/>
<dbReference type="Gene3D" id="1.10.110.10">
    <property type="entry name" value="Plant lipid-transfer and hydrophobic proteins"/>
    <property type="match status" value="1"/>
</dbReference>
<dbReference type="CDD" id="cd00010">
    <property type="entry name" value="AAI_LTSS"/>
    <property type="match status" value="1"/>
</dbReference>
<dbReference type="EMBL" id="JAGGNH010000006">
    <property type="protein sequence ID" value="KAJ0969909.1"/>
    <property type="molecule type" value="Genomic_DNA"/>
</dbReference>
<dbReference type="InterPro" id="IPR043325">
    <property type="entry name" value="LTSS"/>
</dbReference>
<protein>
    <recommendedName>
        <fullName evidence="5">Bifunctional inhibitor/plant lipid transfer protein/seed storage helical domain-containing protein</fullName>
    </recommendedName>
</protein>
<comment type="caution">
    <text evidence="6">The sequence shown here is derived from an EMBL/GenBank/DDBJ whole genome shotgun (WGS) entry which is preliminary data.</text>
</comment>
<name>A0A9D5CBJ7_9LILI</name>
<proteinExistence type="inferred from homology"/>
<keyword evidence="7" id="KW-1185">Reference proteome</keyword>
<organism evidence="6 7">
    <name type="scientific">Dioscorea zingiberensis</name>
    <dbReference type="NCBI Taxonomy" id="325984"/>
    <lineage>
        <taxon>Eukaryota</taxon>
        <taxon>Viridiplantae</taxon>
        <taxon>Streptophyta</taxon>
        <taxon>Embryophyta</taxon>
        <taxon>Tracheophyta</taxon>
        <taxon>Spermatophyta</taxon>
        <taxon>Magnoliopsida</taxon>
        <taxon>Liliopsida</taxon>
        <taxon>Dioscoreales</taxon>
        <taxon>Dioscoreaceae</taxon>
        <taxon>Dioscorea</taxon>
    </lineage>
</organism>
<dbReference type="SUPFAM" id="SSF47699">
    <property type="entry name" value="Bifunctional inhibitor/lipid-transfer protein/seed storage 2S albumin"/>
    <property type="match status" value="1"/>
</dbReference>
<dbReference type="InterPro" id="IPR036312">
    <property type="entry name" value="Bifun_inhib/LTP/seed_sf"/>
</dbReference>
<gene>
    <name evidence="6" type="ORF">J5N97_022786</name>
</gene>
<keyword evidence="2" id="KW-0732">Signal</keyword>
<evidence type="ECO:0000256" key="1">
    <source>
        <dbReference type="ARBA" id="ARBA00009748"/>
    </source>
</evidence>
<feature type="domain" description="Bifunctional inhibitor/plant lipid transfer protein/seed storage helical" evidence="5">
    <location>
        <begin position="7"/>
        <end position="67"/>
    </location>
</feature>
<evidence type="ECO:0000313" key="7">
    <source>
        <dbReference type="Proteomes" id="UP001085076"/>
    </source>
</evidence>
<dbReference type="OrthoDB" id="911994at2759"/>
<keyword evidence="4" id="KW-0325">Glycoprotein</keyword>
<dbReference type="Pfam" id="PF14368">
    <property type="entry name" value="LTP_2"/>
    <property type="match status" value="1"/>
</dbReference>
<sequence length="130" mass="12843">MIMAMFMAINVSEKQPTCMPAITSLSPCLNFISGNGTTAAPSPVCCSQLASVLSSQAQCLCSVLIGVAGAPAATPAISMVGATADLVTMTTPSVSSNQSPATPSVPSNVPAAAGLDGVALELLEGVDQDT</sequence>
<dbReference type="Proteomes" id="UP001085076">
    <property type="component" value="Miscellaneous, Linkage group lg06"/>
</dbReference>
<evidence type="ECO:0000256" key="4">
    <source>
        <dbReference type="ARBA" id="ARBA00023180"/>
    </source>
</evidence>
<reference evidence="6" key="1">
    <citation type="submission" date="2021-03" db="EMBL/GenBank/DDBJ databases">
        <authorList>
            <person name="Li Z."/>
            <person name="Yang C."/>
        </authorList>
    </citation>
    <scope>NUCLEOTIDE SEQUENCE</scope>
    <source>
        <strain evidence="6">Dzin_1.0</strain>
        <tissue evidence="6">Leaf</tissue>
    </source>
</reference>
<dbReference type="PANTHER" id="PTHR33044">
    <property type="entry name" value="BIFUNCTIONAL INHIBITOR/LIPID-TRANSFER PROTEIN/SEED STORAGE 2S ALBUMIN SUPERFAMILY PROTEIN-RELATED"/>
    <property type="match status" value="1"/>
</dbReference>